<dbReference type="SUPFAM" id="SSF56349">
    <property type="entry name" value="DNA breaking-rejoining enzymes"/>
    <property type="match status" value="1"/>
</dbReference>
<dbReference type="Proteomes" id="UP001165283">
    <property type="component" value="Unassembled WGS sequence"/>
</dbReference>
<reference evidence="6" key="1">
    <citation type="submission" date="2021-04" db="EMBL/GenBank/DDBJ databases">
        <title>Pseudonocardia sp. nov., isolated from sandy soil of mangrove forest.</title>
        <authorList>
            <person name="Zan Z."/>
            <person name="Huang R."/>
            <person name="Liu W."/>
        </authorList>
    </citation>
    <scope>NUCLEOTIDE SEQUENCE</scope>
    <source>
        <strain evidence="6">S2-4</strain>
    </source>
</reference>
<dbReference type="EMBL" id="JAGSOV010000063">
    <property type="protein sequence ID" value="MCO1659219.1"/>
    <property type="molecule type" value="Genomic_DNA"/>
</dbReference>
<evidence type="ECO:0000256" key="4">
    <source>
        <dbReference type="SAM" id="MobiDB-lite"/>
    </source>
</evidence>
<gene>
    <name evidence="6" type="ORF">KDL28_29520</name>
</gene>
<feature type="domain" description="Tyr recombinase" evidence="5">
    <location>
        <begin position="244"/>
        <end position="444"/>
    </location>
</feature>
<dbReference type="CDD" id="cd01189">
    <property type="entry name" value="INT_ICEBs1_C_like"/>
    <property type="match status" value="1"/>
</dbReference>
<feature type="region of interest" description="Disordered" evidence="4">
    <location>
        <begin position="234"/>
        <end position="253"/>
    </location>
</feature>
<name>A0ABT1A8R8_9PSEU</name>
<dbReference type="Pfam" id="PF14659">
    <property type="entry name" value="Phage_int_SAM_3"/>
    <property type="match status" value="1"/>
</dbReference>
<dbReference type="InterPro" id="IPR002104">
    <property type="entry name" value="Integrase_catalytic"/>
</dbReference>
<keyword evidence="7" id="KW-1185">Reference proteome</keyword>
<dbReference type="InterPro" id="IPR013762">
    <property type="entry name" value="Integrase-like_cat_sf"/>
</dbReference>
<dbReference type="InterPro" id="IPR010998">
    <property type="entry name" value="Integrase_recombinase_N"/>
</dbReference>
<dbReference type="PROSITE" id="PS51898">
    <property type="entry name" value="TYR_RECOMBINASE"/>
    <property type="match status" value="1"/>
</dbReference>
<dbReference type="Gene3D" id="1.10.150.130">
    <property type="match status" value="1"/>
</dbReference>
<dbReference type="InterPro" id="IPR011010">
    <property type="entry name" value="DNA_brk_join_enz"/>
</dbReference>
<dbReference type="InterPro" id="IPR050090">
    <property type="entry name" value="Tyrosine_recombinase_XerCD"/>
</dbReference>
<keyword evidence="3" id="KW-0233">DNA recombination</keyword>
<keyword evidence="2" id="KW-0238">DNA-binding</keyword>
<feature type="region of interest" description="Disordered" evidence="4">
    <location>
        <begin position="165"/>
        <end position="184"/>
    </location>
</feature>
<comment type="caution">
    <text evidence="6">The sequence shown here is derived from an EMBL/GenBank/DDBJ whole genome shotgun (WGS) entry which is preliminary data.</text>
</comment>
<accession>A0ABT1A8R8</accession>
<dbReference type="Pfam" id="PF00589">
    <property type="entry name" value="Phage_integrase"/>
    <property type="match status" value="1"/>
</dbReference>
<keyword evidence="1" id="KW-0229">DNA integration</keyword>
<dbReference type="InterPro" id="IPR004107">
    <property type="entry name" value="Integrase_SAM-like_N"/>
</dbReference>
<evidence type="ECO:0000313" key="7">
    <source>
        <dbReference type="Proteomes" id="UP001165283"/>
    </source>
</evidence>
<evidence type="ECO:0000259" key="5">
    <source>
        <dbReference type="PROSITE" id="PS51898"/>
    </source>
</evidence>
<dbReference type="Gene3D" id="1.10.443.10">
    <property type="entry name" value="Intergrase catalytic core"/>
    <property type="match status" value="1"/>
</dbReference>
<evidence type="ECO:0000313" key="6">
    <source>
        <dbReference type="EMBL" id="MCO1659219.1"/>
    </source>
</evidence>
<evidence type="ECO:0000256" key="2">
    <source>
        <dbReference type="ARBA" id="ARBA00023125"/>
    </source>
</evidence>
<protein>
    <submittedName>
        <fullName evidence="6">Site-specific integrase</fullName>
    </submittedName>
</protein>
<proteinExistence type="predicted"/>
<sequence length="460" mass="50949">MSSASVNDSVNGYARSVPRISAKARRPRGHIRRRGGSFQVLVYAGVDPLTGKDHYLTESTRSEADAQKILTRLLAQVDEHRNPRTRSTLSAVLEAWLRIHEAEASTLDGYRGYVRRTIEPALGAVPLSKLTPQVLEEFYADLRRCRHRCRDGEPAVDHRTTAPHECRTVRHKRPPGRPSSKPHDCAVAGCVTVECPSHRCTPMASSSVRQIHWIIASALAAAVRWEWIRTNPAEHAKKPKQRPPQPEPPSAADAARIIAAAWEQDEEWGTLVWLVMVTGMRRGEVLALRWADVDLELGVMTIRRNYVRTGSRGIEKDTKTHQMRRISLDAETIAVLGDHRTRYEQLARSLGGEPIAQAFLFSRQAARDVPADPSAVTHRYGRMCAALGIDSHLHALRHYSATELLTAGVDLRTVAGRLGHGGGGATTLRVYAAWVGESDRRAAEVLGGRMRRPGSAQKPL</sequence>
<dbReference type="PANTHER" id="PTHR30349">
    <property type="entry name" value="PHAGE INTEGRASE-RELATED"/>
    <property type="match status" value="1"/>
</dbReference>
<evidence type="ECO:0000256" key="3">
    <source>
        <dbReference type="ARBA" id="ARBA00023172"/>
    </source>
</evidence>
<evidence type="ECO:0000256" key="1">
    <source>
        <dbReference type="ARBA" id="ARBA00022908"/>
    </source>
</evidence>
<organism evidence="6 7">
    <name type="scientific">Pseudonocardia humida</name>
    <dbReference type="NCBI Taxonomy" id="2800819"/>
    <lineage>
        <taxon>Bacteria</taxon>
        <taxon>Bacillati</taxon>
        <taxon>Actinomycetota</taxon>
        <taxon>Actinomycetes</taxon>
        <taxon>Pseudonocardiales</taxon>
        <taxon>Pseudonocardiaceae</taxon>
        <taxon>Pseudonocardia</taxon>
    </lineage>
</organism>